<dbReference type="KEGG" id="nfr:ERS450000_03073"/>
<protein>
    <submittedName>
        <fullName evidence="2">Uncharacterized protein</fullName>
    </submittedName>
</protein>
<reference evidence="3" key="1">
    <citation type="submission" date="2015-03" db="EMBL/GenBank/DDBJ databases">
        <authorList>
            <consortium name="Pathogen Informatics"/>
        </authorList>
    </citation>
    <scope>NUCLEOTIDE SEQUENCE [LARGE SCALE GENOMIC DNA]</scope>
    <source>
        <strain evidence="3">NCTC11134</strain>
    </source>
</reference>
<evidence type="ECO:0000256" key="1">
    <source>
        <dbReference type="SAM" id="Phobius"/>
    </source>
</evidence>
<dbReference type="InterPro" id="IPR046157">
    <property type="entry name" value="DUF6159"/>
</dbReference>
<dbReference type="AlphaFoldDB" id="A0A0H5NUP9"/>
<organism evidence="2 3">
    <name type="scientific">Nocardia farcinica</name>
    <dbReference type="NCBI Taxonomy" id="37329"/>
    <lineage>
        <taxon>Bacteria</taxon>
        <taxon>Bacillati</taxon>
        <taxon>Actinomycetota</taxon>
        <taxon>Actinomycetes</taxon>
        <taxon>Mycobacteriales</taxon>
        <taxon>Nocardiaceae</taxon>
        <taxon>Nocardia</taxon>
    </lineage>
</organism>
<gene>
    <name evidence="2" type="ORF">ERS450000_03073</name>
</gene>
<feature type="transmembrane region" description="Helical" evidence="1">
    <location>
        <begin position="77"/>
        <end position="97"/>
    </location>
</feature>
<name>A0A0H5NUP9_NOCFR</name>
<keyword evidence="1" id="KW-0472">Membrane</keyword>
<evidence type="ECO:0000313" key="2">
    <source>
        <dbReference type="EMBL" id="CRY78719.1"/>
    </source>
</evidence>
<evidence type="ECO:0000313" key="3">
    <source>
        <dbReference type="Proteomes" id="UP000057820"/>
    </source>
</evidence>
<accession>A0A0H5NUP9</accession>
<feature type="transmembrane region" description="Helical" evidence="1">
    <location>
        <begin position="118"/>
        <end position="139"/>
    </location>
</feature>
<dbReference type="EMBL" id="LN868938">
    <property type="protein sequence ID" value="CRY78719.1"/>
    <property type="molecule type" value="Genomic_DNA"/>
</dbReference>
<sequence length="305" mass="31790">MTSMGGGPIDRSTRGCHVSYTTARTMFSTANGLLGAQRGLRRFPVTSALVGAGLTGATFITLHLTGLDATSAVPYPLVAALYLLCVIVTTFGNAALVSQADIVLRGGYPSTAAGRRAANSRFFAVLTWSFAVAIVLPVLRLVERNAGEPGVPRPNRATPWSDVAYLVLPMIVLERRGPVDAVRAARDCLGRVWGPGVAGTTRLGTLGYVLVLVGGLLSMVLGTAIGALVDAMIGGVTMATIGCWLGLSAFITALAFYSAANAVYQAALYRFAVDGRTPPAFAGMDLAQSFQGGQYAVGHYDGYLH</sequence>
<keyword evidence="1" id="KW-1133">Transmembrane helix</keyword>
<feature type="transmembrane region" description="Helical" evidence="1">
    <location>
        <begin position="241"/>
        <end position="260"/>
    </location>
</feature>
<keyword evidence="1" id="KW-0812">Transmembrane</keyword>
<dbReference type="Pfam" id="PF19656">
    <property type="entry name" value="DUF6159"/>
    <property type="match status" value="1"/>
</dbReference>
<feature type="transmembrane region" description="Helical" evidence="1">
    <location>
        <begin position="206"/>
        <end position="229"/>
    </location>
</feature>
<dbReference type="Proteomes" id="UP000057820">
    <property type="component" value="Chromosome 1"/>
</dbReference>
<proteinExistence type="predicted"/>
<feature type="transmembrane region" description="Helical" evidence="1">
    <location>
        <begin position="43"/>
        <end position="65"/>
    </location>
</feature>